<protein>
    <submittedName>
        <fullName evidence="1">Uncharacterized protein</fullName>
    </submittedName>
</protein>
<dbReference type="AlphaFoldDB" id="A0A2K3CW41"/>
<dbReference type="EMBL" id="CM008977">
    <property type="protein sequence ID" value="PNW72499.1"/>
    <property type="molecule type" value="Genomic_DNA"/>
</dbReference>
<dbReference type="EMBL" id="CM008977">
    <property type="protein sequence ID" value="PNW72498.1"/>
    <property type="molecule type" value="Genomic_DNA"/>
</dbReference>
<organism evidence="1 2">
    <name type="scientific">Chlamydomonas reinhardtii</name>
    <name type="common">Chlamydomonas smithii</name>
    <dbReference type="NCBI Taxonomy" id="3055"/>
    <lineage>
        <taxon>Eukaryota</taxon>
        <taxon>Viridiplantae</taxon>
        <taxon>Chlorophyta</taxon>
        <taxon>core chlorophytes</taxon>
        <taxon>Chlorophyceae</taxon>
        <taxon>CS clade</taxon>
        <taxon>Chlamydomonadales</taxon>
        <taxon>Chlamydomonadaceae</taxon>
        <taxon>Chlamydomonas</taxon>
    </lineage>
</organism>
<proteinExistence type="predicted"/>
<dbReference type="Gramene" id="PNW72499">
    <property type="protein sequence ID" value="PNW72499"/>
    <property type="gene ID" value="CHLRE_16g685949v5"/>
</dbReference>
<evidence type="ECO:0000313" key="1">
    <source>
        <dbReference type="EMBL" id="PNW72499.1"/>
    </source>
</evidence>
<gene>
    <name evidence="1" type="ORF">CHLRE_16g685949v5</name>
</gene>
<keyword evidence="2" id="KW-1185">Reference proteome</keyword>
<dbReference type="RefSeq" id="XP_042916284.1">
    <property type="nucleotide sequence ID" value="XM_043071556.1"/>
</dbReference>
<accession>A0A2K3CW41</accession>
<dbReference type="Proteomes" id="UP000006906">
    <property type="component" value="Chromosome 16"/>
</dbReference>
<dbReference type="Gramene" id="PNW72497">
    <property type="protein sequence ID" value="PNW72497"/>
    <property type="gene ID" value="CHLRE_16g685949v5"/>
</dbReference>
<dbReference type="GeneID" id="66056756"/>
<reference evidence="1" key="2">
    <citation type="submission" date="2017-07" db="EMBL/GenBank/DDBJ databases">
        <title>WGS assembly of Chlamydomonas reinhardtii.</title>
        <authorList>
            <consortium name="Chlamydomonas Annotation Team"/>
            <consortium name="JGI Annotation Team"/>
            <person name="Merchant S.S."/>
            <person name="Prochnik S.E."/>
            <person name="Vallon O."/>
            <person name="Harris E.H."/>
            <person name="Karpowicz S.J."/>
            <person name="Witman G.B."/>
            <person name="Terry A."/>
            <person name="Salamov A."/>
            <person name="Fritz-Laylin L.K."/>
            <person name="Marechal-Drouard L."/>
            <person name="Marshall W.F."/>
            <person name="Qu L.H."/>
            <person name="Nelson D.R."/>
            <person name="Sanderfoot A.A."/>
            <person name="Spalding M.H."/>
            <person name="Kapitonov V.V."/>
            <person name="Ren Q."/>
            <person name="Ferris P."/>
            <person name="Lindquist E."/>
            <person name="Shapiro H."/>
            <person name="Lucas S.M."/>
            <person name="Grimwood J."/>
            <person name="Schmutz J."/>
            <person name="Grigoriev I.V."/>
            <person name="Rokhsar D.S."/>
        </authorList>
    </citation>
    <scope>NUCLEOTIDE SEQUENCE</scope>
    <source>
        <strain evidence="1">CC-503 cw92 mt+</strain>
    </source>
</reference>
<dbReference type="RefSeq" id="XP_042916285.1">
    <property type="nucleotide sequence ID" value="XM_043071555.1"/>
</dbReference>
<dbReference type="RefSeq" id="XP_042916286.1">
    <property type="nucleotide sequence ID" value="XM_043071557.1"/>
</dbReference>
<evidence type="ECO:0000313" key="2">
    <source>
        <dbReference type="Proteomes" id="UP000006906"/>
    </source>
</evidence>
<dbReference type="Gramene" id="PNW72498">
    <property type="protein sequence ID" value="PNW72498"/>
    <property type="gene ID" value="CHLRE_16g685949v5"/>
</dbReference>
<dbReference type="EMBL" id="CM008977">
    <property type="protein sequence ID" value="PNW72497.1"/>
    <property type="molecule type" value="Genomic_DNA"/>
</dbReference>
<dbReference type="KEGG" id="cre:CHLRE_16g685949v5"/>
<reference evidence="1 2" key="1">
    <citation type="journal article" date="2007" name="Science">
        <title>The Chlamydomonas genome reveals the evolution of key animal and plant functions.</title>
        <authorList>
            <person name="Merchant S.S."/>
            <person name="Prochnik S.E."/>
            <person name="Vallon O."/>
            <person name="Harris E.H."/>
            <person name="Karpowicz S.J."/>
            <person name="Witman G.B."/>
            <person name="Terry A."/>
            <person name="Salamov A."/>
            <person name="Fritz-Laylin L.K."/>
            <person name="Marechal-Drouard L."/>
            <person name="Marshall W.F."/>
            <person name="Qu L.H."/>
            <person name="Nelson D.R."/>
            <person name="Sanderfoot A.A."/>
            <person name="Spalding M.H."/>
            <person name="Kapitonov V.V."/>
            <person name="Ren Q."/>
            <person name="Ferris P."/>
            <person name="Lindquist E."/>
            <person name="Shapiro H."/>
            <person name="Lucas S.M."/>
            <person name="Grimwood J."/>
            <person name="Schmutz J."/>
            <person name="Cardol P."/>
            <person name="Cerutti H."/>
            <person name="Chanfreau G."/>
            <person name="Chen C.L."/>
            <person name="Cognat V."/>
            <person name="Croft M.T."/>
            <person name="Dent R."/>
            <person name="Dutcher S."/>
            <person name="Fernandez E."/>
            <person name="Fukuzawa H."/>
            <person name="Gonzalez-Ballester D."/>
            <person name="Gonzalez-Halphen D."/>
            <person name="Hallmann A."/>
            <person name="Hanikenne M."/>
            <person name="Hippler M."/>
            <person name="Inwood W."/>
            <person name="Jabbari K."/>
            <person name="Kalanon M."/>
            <person name="Kuras R."/>
            <person name="Lefebvre P.A."/>
            <person name="Lemaire S.D."/>
            <person name="Lobanov A.V."/>
            <person name="Lohr M."/>
            <person name="Manuell A."/>
            <person name="Meier I."/>
            <person name="Mets L."/>
            <person name="Mittag M."/>
            <person name="Mittelmeier T."/>
            <person name="Moroney J.V."/>
            <person name="Moseley J."/>
            <person name="Napoli C."/>
            <person name="Nedelcu A.M."/>
            <person name="Niyogi K."/>
            <person name="Novoselov S.V."/>
            <person name="Paulsen I.T."/>
            <person name="Pazour G."/>
            <person name="Purton S."/>
            <person name="Ral J.P."/>
            <person name="Riano-Pachon D.M."/>
            <person name="Riekhof W."/>
            <person name="Rymarquis L."/>
            <person name="Schroda M."/>
            <person name="Stern D."/>
            <person name="Umen J."/>
            <person name="Willows R."/>
            <person name="Wilson N."/>
            <person name="Zimmer S.L."/>
            <person name="Allmer J."/>
            <person name="Balk J."/>
            <person name="Bisova K."/>
            <person name="Chen C.J."/>
            <person name="Elias M."/>
            <person name="Gendler K."/>
            <person name="Hauser C."/>
            <person name="Lamb M.R."/>
            <person name="Ledford H."/>
            <person name="Long J.C."/>
            <person name="Minagawa J."/>
            <person name="Page M.D."/>
            <person name="Pan J."/>
            <person name="Pootakham W."/>
            <person name="Roje S."/>
            <person name="Rose A."/>
            <person name="Stahlberg E."/>
            <person name="Terauchi A.M."/>
            <person name="Yang P."/>
            <person name="Ball S."/>
            <person name="Bowler C."/>
            <person name="Dieckmann C.L."/>
            <person name="Gladyshev V.N."/>
            <person name="Green P."/>
            <person name="Jorgensen R."/>
            <person name="Mayfield S."/>
            <person name="Mueller-Roeber B."/>
            <person name="Rajamani S."/>
            <person name="Sayre R.T."/>
            <person name="Brokstein P."/>
            <person name="Dubchak I."/>
            <person name="Goodstein D."/>
            <person name="Hornick L."/>
            <person name="Huang Y.W."/>
            <person name="Jhaveri J."/>
            <person name="Luo Y."/>
            <person name="Martinez D."/>
            <person name="Ngau W.C."/>
            <person name="Otillar B."/>
            <person name="Poliakov A."/>
            <person name="Porter A."/>
            <person name="Szajkowski L."/>
            <person name="Werner G."/>
            <person name="Zhou K."/>
            <person name="Grigoriev I.V."/>
            <person name="Rokhsar D.S."/>
            <person name="Grossman A.R."/>
        </authorList>
    </citation>
    <scope>NUCLEOTIDE SEQUENCE [LARGE SCALE GENOMIC DNA]</scope>
    <source>
        <strain evidence="2">CC-503</strain>
        <strain evidence="1">CC-503 cw92 mt+</strain>
    </source>
</reference>
<sequence length="56" mass="5737">MSDQGSALPFAAAGIKATSSTWLTSLLPWTAGPLSGVMQGSAPRSITIAFRLAWSA</sequence>
<name>A0A2K3CW41_CHLRE</name>